<reference evidence="1" key="2">
    <citation type="submission" date="2024-06" db="EMBL/GenBank/DDBJ databases">
        <authorList>
            <person name="Plum-Jensen L.E."/>
            <person name="Schramm A."/>
            <person name="Marshall I.P.G."/>
        </authorList>
    </citation>
    <scope>NUCLEOTIDE SEQUENCE</scope>
    <source>
        <strain evidence="1">Rat1</strain>
    </source>
</reference>
<protein>
    <submittedName>
        <fullName evidence="1">Uncharacterized protein</fullName>
    </submittedName>
</protein>
<organism evidence="1">
    <name type="scientific">Candidatus Electrothrix aestuarii</name>
    <dbReference type="NCBI Taxonomy" id="3062594"/>
    <lineage>
        <taxon>Bacteria</taxon>
        <taxon>Pseudomonadati</taxon>
        <taxon>Thermodesulfobacteriota</taxon>
        <taxon>Desulfobulbia</taxon>
        <taxon>Desulfobulbales</taxon>
        <taxon>Desulfobulbaceae</taxon>
        <taxon>Candidatus Electrothrix</taxon>
    </lineage>
</organism>
<sequence length="222" mass="24941">MVVVKDGALRNAISTLDNVRTYESLPEILDLPALKKILAELNVGEKKVKSIIDTLATSDCRYDITEYLNENQLVKIEESYDENFIELPYELDDIEINTCEVQIRNLQGIFIDSPTYLGNGKFSYTLVAECHASLSFHCGNDIYESLPYEYRKALSKSEVSGQSEVRVKGDVDVAFQGVLVLSGIDENTDSGQLKVHLSYLGAERSPIDCEINLEKLKVEEVY</sequence>
<proteinExistence type="predicted"/>
<gene>
    <name evidence="1" type="ORF">Q3M24_06865</name>
</gene>
<dbReference type="AlphaFoldDB" id="A0AAU8LZS1"/>
<dbReference type="KEGG" id="eaj:Q3M24_06865"/>
<accession>A0AAU8LZS1</accession>
<reference evidence="1" key="1">
    <citation type="journal article" date="2024" name="Syst. Appl. Microbiol.">
        <title>First single-strain enrichments of Electrothrix cable bacteria, description of E. aestuarii sp. nov. and E. rattekaaiensis sp. nov., and proposal of a cable bacteria taxonomy following the rules of the SeqCode.</title>
        <authorList>
            <person name="Plum-Jensen L.E."/>
            <person name="Schramm A."/>
            <person name="Marshall I.P.G."/>
        </authorList>
    </citation>
    <scope>NUCLEOTIDE SEQUENCE</scope>
    <source>
        <strain evidence="1">Rat1</strain>
    </source>
</reference>
<dbReference type="EMBL" id="CP159373">
    <property type="protein sequence ID" value="XCN74461.1"/>
    <property type="molecule type" value="Genomic_DNA"/>
</dbReference>
<evidence type="ECO:0000313" key="1">
    <source>
        <dbReference type="EMBL" id="XCN74461.1"/>
    </source>
</evidence>
<name>A0AAU8LZS1_9BACT</name>